<dbReference type="Pfam" id="PF00512">
    <property type="entry name" value="HisKA"/>
    <property type="match status" value="1"/>
</dbReference>
<dbReference type="PROSITE" id="PS50110">
    <property type="entry name" value="RESPONSE_REGULATORY"/>
    <property type="match status" value="1"/>
</dbReference>
<comment type="catalytic activity">
    <reaction evidence="1">
        <text>ATP + protein L-histidine = ADP + protein N-phospho-L-histidine.</text>
        <dbReference type="EC" id="2.7.13.3"/>
    </reaction>
</comment>
<dbReference type="CDD" id="cd00082">
    <property type="entry name" value="HisKA"/>
    <property type="match status" value="1"/>
</dbReference>
<evidence type="ECO:0000256" key="7">
    <source>
        <dbReference type="SAM" id="MobiDB-lite"/>
    </source>
</evidence>
<evidence type="ECO:0000313" key="12">
    <source>
        <dbReference type="Proteomes" id="UP001209412"/>
    </source>
</evidence>
<feature type="non-terminal residue" evidence="11">
    <location>
        <position position="1"/>
    </location>
</feature>
<dbReference type="Proteomes" id="UP001242288">
    <property type="component" value="Unassembled WGS sequence"/>
</dbReference>
<name>A0AAP5BP36_9BURK</name>
<evidence type="ECO:0000313" key="10">
    <source>
        <dbReference type="EMBL" id="MCX4152396.1"/>
    </source>
</evidence>
<keyword evidence="12" id="KW-1185">Reference proteome</keyword>
<dbReference type="InterPro" id="IPR003661">
    <property type="entry name" value="HisK_dim/P_dom"/>
</dbReference>
<dbReference type="GO" id="GO:0000155">
    <property type="term" value="F:phosphorelay sensor kinase activity"/>
    <property type="evidence" value="ECO:0007669"/>
    <property type="project" value="InterPro"/>
</dbReference>
<proteinExistence type="predicted"/>
<feature type="transmembrane region" description="Helical" evidence="8">
    <location>
        <begin position="268"/>
        <end position="290"/>
    </location>
</feature>
<evidence type="ECO:0000313" key="11">
    <source>
        <dbReference type="EMBL" id="MDQ6414207.1"/>
    </source>
</evidence>
<evidence type="ECO:0000256" key="2">
    <source>
        <dbReference type="ARBA" id="ARBA00012438"/>
    </source>
</evidence>
<dbReference type="InterPro" id="IPR050736">
    <property type="entry name" value="Sensor_HK_Regulatory"/>
</dbReference>
<dbReference type="SMART" id="SM00388">
    <property type="entry name" value="HisKA"/>
    <property type="match status" value="1"/>
</dbReference>
<dbReference type="Proteomes" id="UP001209412">
    <property type="component" value="Unassembled WGS sequence"/>
</dbReference>
<keyword evidence="8" id="KW-0812">Transmembrane</keyword>
<evidence type="ECO:0000313" key="13">
    <source>
        <dbReference type="Proteomes" id="UP001242288"/>
    </source>
</evidence>
<dbReference type="PANTHER" id="PTHR43711">
    <property type="entry name" value="TWO-COMPONENT HISTIDINE KINASE"/>
    <property type="match status" value="1"/>
</dbReference>
<dbReference type="EC" id="2.7.13.3" evidence="2"/>
<feature type="transmembrane region" description="Helical" evidence="8">
    <location>
        <begin position="356"/>
        <end position="375"/>
    </location>
</feature>
<feature type="region of interest" description="Disordered" evidence="7">
    <location>
        <begin position="93"/>
        <end position="119"/>
    </location>
</feature>
<sequence length="486" mass="53216">YVVAGESSSDVIEQLRIEALASGPHFILSDYRLENEDGIAAITAVRAATDASIPAILWSGDTSSAVLKKVAASGMRLLSKPVSEQTLLTLLAGHKPKTLNDNGRQRGQANTKPAQRSEAAIDCRRPVIASCTRTPRDSDASETPRPGTSRLADEKAHSTGRRIFADFVNLFVGPVAALSAEQNLLVKRELLRSLSRRALCWTALVSVGASLLCVYGSWIKTSDSYLWFRVVWPLGLWGVATPMAAYLLKKTMALPKHAGVNAIEQMHWAWAAMVTLTSFWWAAGTFGLTPPEFSGHAPYVKLARLAVPEYTLISHTFTLLLLAPSLRANLGSFVLGAIPFGFSVGPALFIHRPLMLVFYTAQLLGYCFLAWFVFYNEKRAYVKEIILDEARERAEAAKAEKSLLIAAISHDLRQPLTTLGLKLSFIERSIESTRLVDDVSMAQRQVDAMEGMINGALDICRLESGTWSVEIQEVALTSLLRGIVVD</sequence>
<keyword evidence="8" id="KW-0472">Membrane</keyword>
<feature type="transmembrane region" description="Helical" evidence="8">
    <location>
        <begin position="302"/>
        <end position="323"/>
    </location>
</feature>
<protein>
    <recommendedName>
        <fullName evidence="2">histidine kinase</fullName>
        <ecNumber evidence="2">2.7.13.3</ecNumber>
    </recommendedName>
</protein>
<feature type="domain" description="Response regulatory" evidence="9">
    <location>
        <begin position="1"/>
        <end position="95"/>
    </location>
</feature>
<organism evidence="11 13">
    <name type="scientific">Paraburkholderia madseniana</name>
    <dbReference type="NCBI Taxonomy" id="2599607"/>
    <lineage>
        <taxon>Bacteria</taxon>
        <taxon>Pseudomonadati</taxon>
        <taxon>Pseudomonadota</taxon>
        <taxon>Betaproteobacteria</taxon>
        <taxon>Burkholderiales</taxon>
        <taxon>Burkholderiaceae</taxon>
        <taxon>Paraburkholderia</taxon>
    </lineage>
</organism>
<feature type="compositionally biased region" description="Polar residues" evidence="7">
    <location>
        <begin position="99"/>
        <end position="114"/>
    </location>
</feature>
<keyword evidence="8" id="KW-1133">Transmembrane helix</keyword>
<feature type="transmembrane region" description="Helical" evidence="8">
    <location>
        <begin position="198"/>
        <end position="218"/>
    </location>
</feature>
<keyword evidence="3" id="KW-0808">Transferase</keyword>
<reference evidence="11" key="1">
    <citation type="submission" date="2022-06" db="EMBL/GenBank/DDBJ databases">
        <title>PHB producers.</title>
        <authorList>
            <person name="Besaury L."/>
        </authorList>
    </citation>
    <scope>NUCLEOTIDE SEQUENCE</scope>
    <source>
        <strain evidence="11 12">SEWS6</strain>
    </source>
</reference>
<dbReference type="InterPro" id="IPR011006">
    <property type="entry name" value="CheY-like_superfamily"/>
</dbReference>
<feature type="region of interest" description="Disordered" evidence="7">
    <location>
        <begin position="132"/>
        <end position="154"/>
    </location>
</feature>
<feature type="transmembrane region" description="Helical" evidence="8">
    <location>
        <begin position="230"/>
        <end position="248"/>
    </location>
</feature>
<feature type="non-terminal residue" evidence="11">
    <location>
        <position position="486"/>
    </location>
</feature>
<evidence type="ECO:0000256" key="4">
    <source>
        <dbReference type="ARBA" id="ARBA00022777"/>
    </source>
</evidence>
<dbReference type="InterPro" id="IPR036097">
    <property type="entry name" value="HisK_dim/P_sf"/>
</dbReference>
<dbReference type="InterPro" id="IPR001789">
    <property type="entry name" value="Sig_transdc_resp-reg_receiver"/>
</dbReference>
<dbReference type="PANTHER" id="PTHR43711:SF1">
    <property type="entry name" value="HISTIDINE KINASE 1"/>
    <property type="match status" value="1"/>
</dbReference>
<feature type="modified residue" description="4-aspartylphosphate" evidence="6">
    <location>
        <position position="30"/>
    </location>
</feature>
<dbReference type="Gene3D" id="3.40.50.2300">
    <property type="match status" value="1"/>
</dbReference>
<dbReference type="SUPFAM" id="SSF47384">
    <property type="entry name" value="Homodimeric domain of signal transducing histidine kinase"/>
    <property type="match status" value="1"/>
</dbReference>
<gene>
    <name evidence="11" type="ORF">NIE36_44670</name>
    <name evidence="10" type="ORF">OSB80_44785</name>
</gene>
<accession>A0AAP5BP36</accession>
<evidence type="ECO:0000256" key="8">
    <source>
        <dbReference type="SAM" id="Phobius"/>
    </source>
</evidence>
<evidence type="ECO:0000256" key="1">
    <source>
        <dbReference type="ARBA" id="ARBA00000085"/>
    </source>
</evidence>
<evidence type="ECO:0000256" key="3">
    <source>
        <dbReference type="ARBA" id="ARBA00022679"/>
    </source>
</evidence>
<evidence type="ECO:0000256" key="6">
    <source>
        <dbReference type="PROSITE-ProRule" id="PRU00169"/>
    </source>
</evidence>
<keyword evidence="6" id="KW-0597">Phosphoprotein</keyword>
<evidence type="ECO:0000259" key="9">
    <source>
        <dbReference type="PROSITE" id="PS50110"/>
    </source>
</evidence>
<comment type="caution">
    <text evidence="11">The sequence shown here is derived from an EMBL/GenBank/DDBJ whole genome shotgun (WGS) entry which is preliminary data.</text>
</comment>
<dbReference type="EMBL" id="JAMXWF010000114">
    <property type="protein sequence ID" value="MDQ6414207.1"/>
    <property type="molecule type" value="Genomic_DNA"/>
</dbReference>
<dbReference type="SUPFAM" id="SSF52172">
    <property type="entry name" value="CheY-like"/>
    <property type="match status" value="1"/>
</dbReference>
<dbReference type="AlphaFoldDB" id="A0AAP5BP36"/>
<dbReference type="RefSeq" id="WP_301717781.1">
    <property type="nucleotide sequence ID" value="NZ_JAMXWF010000114.1"/>
</dbReference>
<keyword evidence="4" id="KW-0418">Kinase</keyword>
<dbReference type="Gene3D" id="1.10.287.130">
    <property type="match status" value="1"/>
</dbReference>
<dbReference type="EMBL" id="JAPKHW010000114">
    <property type="protein sequence ID" value="MCX4152396.1"/>
    <property type="molecule type" value="Genomic_DNA"/>
</dbReference>
<feature type="transmembrane region" description="Helical" evidence="8">
    <location>
        <begin position="330"/>
        <end position="350"/>
    </location>
</feature>
<keyword evidence="5" id="KW-0902">Two-component regulatory system</keyword>
<evidence type="ECO:0000256" key="5">
    <source>
        <dbReference type="ARBA" id="ARBA00023012"/>
    </source>
</evidence>